<feature type="compositionally biased region" description="Low complexity" evidence="14">
    <location>
        <begin position="738"/>
        <end position="767"/>
    </location>
</feature>
<dbReference type="SMART" id="SM00387">
    <property type="entry name" value="HATPase_c"/>
    <property type="match status" value="1"/>
</dbReference>
<dbReference type="PROSITE" id="PS50851">
    <property type="entry name" value="CHEW"/>
    <property type="match status" value="1"/>
</dbReference>
<feature type="compositionally biased region" description="Acidic residues" evidence="14">
    <location>
        <begin position="728"/>
        <end position="737"/>
    </location>
</feature>
<accession>A0AAV3T4I9</accession>
<comment type="catalytic activity">
    <reaction evidence="1">
        <text>ATP + protein L-histidine = ADP + protein N-phospho-L-histidine.</text>
        <dbReference type="EC" id="2.7.13.3"/>
    </reaction>
</comment>
<feature type="region of interest" description="Disordered" evidence="14">
    <location>
        <begin position="290"/>
        <end position="366"/>
    </location>
</feature>
<feature type="domain" description="HPt" evidence="17">
    <location>
        <begin position="1"/>
        <end position="101"/>
    </location>
</feature>
<keyword evidence="12" id="KW-0902">Two-component regulatory system</keyword>
<dbReference type="Pfam" id="PF01584">
    <property type="entry name" value="CheW"/>
    <property type="match status" value="1"/>
</dbReference>
<proteinExistence type="predicted"/>
<evidence type="ECO:0000259" key="17">
    <source>
        <dbReference type="PROSITE" id="PS50894"/>
    </source>
</evidence>
<keyword evidence="19" id="KW-1185">Reference proteome</keyword>
<dbReference type="GO" id="GO:0005524">
    <property type="term" value="F:ATP binding"/>
    <property type="evidence" value="ECO:0007669"/>
    <property type="project" value="UniProtKB-KW"/>
</dbReference>
<feature type="domain" description="CheW-like" evidence="16">
    <location>
        <begin position="1042"/>
        <end position="1167"/>
    </location>
</feature>
<dbReference type="CDD" id="cd00088">
    <property type="entry name" value="HPT"/>
    <property type="match status" value="1"/>
</dbReference>
<dbReference type="GO" id="GO:0000155">
    <property type="term" value="F:phosphorelay sensor kinase activity"/>
    <property type="evidence" value="ECO:0007669"/>
    <property type="project" value="InterPro"/>
</dbReference>
<protein>
    <recommendedName>
        <fullName evidence="4">Chemotaxis protein CheA</fullName>
        <ecNumber evidence="3">2.7.13.3</ecNumber>
    </recommendedName>
</protein>
<dbReference type="Gene3D" id="2.30.30.40">
    <property type="entry name" value="SH3 Domains"/>
    <property type="match status" value="1"/>
</dbReference>
<evidence type="ECO:0000256" key="11">
    <source>
        <dbReference type="ARBA" id="ARBA00022840"/>
    </source>
</evidence>
<evidence type="ECO:0000256" key="3">
    <source>
        <dbReference type="ARBA" id="ARBA00012438"/>
    </source>
</evidence>
<evidence type="ECO:0000256" key="14">
    <source>
        <dbReference type="SAM" id="MobiDB-lite"/>
    </source>
</evidence>
<dbReference type="InterPro" id="IPR036097">
    <property type="entry name" value="HisK_dim/P_sf"/>
</dbReference>
<evidence type="ECO:0000259" key="15">
    <source>
        <dbReference type="PROSITE" id="PS50109"/>
    </source>
</evidence>
<keyword evidence="7 13" id="KW-0597">Phosphoprotein</keyword>
<dbReference type="InterPro" id="IPR035891">
    <property type="entry name" value="CheY-binding_CheA"/>
</dbReference>
<dbReference type="SMART" id="SM00260">
    <property type="entry name" value="CheW"/>
    <property type="match status" value="1"/>
</dbReference>
<feature type="compositionally biased region" description="Low complexity" evidence="14">
    <location>
        <begin position="323"/>
        <end position="334"/>
    </location>
</feature>
<dbReference type="Pfam" id="PF07194">
    <property type="entry name" value="P2"/>
    <property type="match status" value="1"/>
</dbReference>
<dbReference type="InterPro" id="IPR036890">
    <property type="entry name" value="HATPase_C_sf"/>
</dbReference>
<feature type="compositionally biased region" description="Acidic residues" evidence="14">
    <location>
        <begin position="547"/>
        <end position="601"/>
    </location>
</feature>
<dbReference type="InterPro" id="IPR002545">
    <property type="entry name" value="CheW-lke_dom"/>
</dbReference>
<gene>
    <name evidence="18" type="ORF">GCM10009020_00680</name>
</gene>
<feature type="modified residue" description="Phosphohistidine" evidence="13">
    <location>
        <position position="44"/>
    </location>
</feature>
<feature type="compositionally biased region" description="Acidic residues" evidence="14">
    <location>
        <begin position="335"/>
        <end position="350"/>
    </location>
</feature>
<comment type="subcellular location">
    <subcellularLocation>
        <location evidence="2">Cytoplasm</location>
    </subcellularLocation>
</comment>
<dbReference type="SMART" id="SM01231">
    <property type="entry name" value="H-kinase_dim"/>
    <property type="match status" value="1"/>
</dbReference>
<feature type="compositionally biased region" description="Acidic residues" evidence="14">
    <location>
        <begin position="611"/>
        <end position="674"/>
    </location>
</feature>
<keyword evidence="11" id="KW-0067">ATP-binding</keyword>
<dbReference type="EC" id="2.7.13.3" evidence="3"/>
<keyword evidence="9" id="KW-0547">Nucleotide-binding</keyword>
<dbReference type="InterPro" id="IPR036641">
    <property type="entry name" value="HPT_dom_sf"/>
</dbReference>
<evidence type="ECO:0000256" key="6">
    <source>
        <dbReference type="ARBA" id="ARBA00022500"/>
    </source>
</evidence>
<feature type="compositionally biased region" description="Acidic residues" evidence="14">
    <location>
        <begin position="417"/>
        <end position="499"/>
    </location>
</feature>
<dbReference type="PROSITE" id="PS50109">
    <property type="entry name" value="HIS_KIN"/>
    <property type="match status" value="1"/>
</dbReference>
<dbReference type="RefSeq" id="WP_343771816.1">
    <property type="nucleotide sequence ID" value="NZ_BAAADV010000001.1"/>
</dbReference>
<dbReference type="PRINTS" id="PR00344">
    <property type="entry name" value="BCTRLSENSOR"/>
</dbReference>
<dbReference type="FunFam" id="3.30.565.10:FF:000016">
    <property type="entry name" value="Chemotaxis protein CheA, putative"/>
    <property type="match status" value="1"/>
</dbReference>
<feature type="compositionally biased region" description="Acidic residues" evidence="14">
    <location>
        <begin position="379"/>
        <end position="399"/>
    </location>
</feature>
<dbReference type="SUPFAM" id="SSF47226">
    <property type="entry name" value="Histidine-containing phosphotransfer domain, HPT domain"/>
    <property type="match status" value="1"/>
</dbReference>
<evidence type="ECO:0000256" key="1">
    <source>
        <dbReference type="ARBA" id="ARBA00000085"/>
    </source>
</evidence>
<evidence type="ECO:0000259" key="16">
    <source>
        <dbReference type="PROSITE" id="PS50851"/>
    </source>
</evidence>
<dbReference type="InterPro" id="IPR037006">
    <property type="entry name" value="CheA-like_homodim_sf"/>
</dbReference>
<organism evidence="18 19">
    <name type="scientific">Natronoarchaeum mannanilyticum</name>
    <dbReference type="NCBI Taxonomy" id="926360"/>
    <lineage>
        <taxon>Archaea</taxon>
        <taxon>Methanobacteriati</taxon>
        <taxon>Methanobacteriota</taxon>
        <taxon>Stenosarchaea group</taxon>
        <taxon>Halobacteria</taxon>
        <taxon>Halobacteriales</taxon>
        <taxon>Natronoarchaeaceae</taxon>
    </lineage>
</organism>
<feature type="compositionally biased region" description="Acidic residues" evidence="14">
    <location>
        <begin position="290"/>
        <end position="322"/>
    </location>
</feature>
<name>A0AAV3T4I9_9EURY</name>
<dbReference type="Pfam" id="PF01627">
    <property type="entry name" value="Hpt"/>
    <property type="match status" value="1"/>
</dbReference>
<feature type="compositionally biased region" description="Acidic residues" evidence="14">
    <location>
        <begin position="245"/>
        <end position="262"/>
    </location>
</feature>
<feature type="domain" description="Histidine kinase" evidence="15">
    <location>
        <begin position="799"/>
        <end position="1040"/>
    </location>
</feature>
<dbReference type="Gene3D" id="1.10.287.560">
    <property type="entry name" value="Histidine kinase CheA-like, homodimeric domain"/>
    <property type="match status" value="1"/>
</dbReference>
<evidence type="ECO:0000313" key="18">
    <source>
        <dbReference type="EMBL" id="GAA0660528.1"/>
    </source>
</evidence>
<evidence type="ECO:0000256" key="8">
    <source>
        <dbReference type="ARBA" id="ARBA00022679"/>
    </source>
</evidence>
<dbReference type="Pfam" id="PF02518">
    <property type="entry name" value="HATPase_c"/>
    <property type="match status" value="1"/>
</dbReference>
<dbReference type="SUPFAM" id="SSF55052">
    <property type="entry name" value="CheY-binding domain of CheA"/>
    <property type="match status" value="1"/>
</dbReference>
<evidence type="ECO:0000256" key="4">
    <source>
        <dbReference type="ARBA" id="ARBA00021495"/>
    </source>
</evidence>
<dbReference type="PANTHER" id="PTHR43395:SF10">
    <property type="entry name" value="CHEMOTAXIS PROTEIN CHEA"/>
    <property type="match status" value="1"/>
</dbReference>
<keyword evidence="10" id="KW-0418">Kinase</keyword>
<evidence type="ECO:0000256" key="10">
    <source>
        <dbReference type="ARBA" id="ARBA00022777"/>
    </source>
</evidence>
<dbReference type="CDD" id="cd16916">
    <property type="entry name" value="HATPase_CheA-like"/>
    <property type="match status" value="1"/>
</dbReference>
<dbReference type="InterPro" id="IPR005467">
    <property type="entry name" value="His_kinase_dom"/>
</dbReference>
<feature type="compositionally biased region" description="Acidic residues" evidence="14">
    <location>
        <begin position="689"/>
        <end position="703"/>
    </location>
</feature>
<dbReference type="SMART" id="SM00073">
    <property type="entry name" value="HPT"/>
    <property type="match status" value="1"/>
</dbReference>
<keyword evidence="5" id="KW-0963">Cytoplasm</keyword>
<evidence type="ECO:0000256" key="13">
    <source>
        <dbReference type="PROSITE-ProRule" id="PRU00110"/>
    </source>
</evidence>
<dbReference type="InterPro" id="IPR004105">
    <property type="entry name" value="CheA-like_dim"/>
</dbReference>
<dbReference type="PANTHER" id="PTHR43395">
    <property type="entry name" value="SENSOR HISTIDINE KINASE CHEA"/>
    <property type="match status" value="1"/>
</dbReference>
<dbReference type="Gene3D" id="3.30.565.10">
    <property type="entry name" value="Histidine kinase-like ATPase, C-terminal domain"/>
    <property type="match status" value="1"/>
</dbReference>
<dbReference type="InterPro" id="IPR008207">
    <property type="entry name" value="Sig_transdc_His_kin_Hpt_dom"/>
</dbReference>
<keyword evidence="6" id="KW-0145">Chemotaxis</keyword>
<dbReference type="EMBL" id="BAAADV010000001">
    <property type="protein sequence ID" value="GAA0660528.1"/>
    <property type="molecule type" value="Genomic_DNA"/>
</dbReference>
<dbReference type="Proteomes" id="UP001500420">
    <property type="component" value="Unassembled WGS sequence"/>
</dbReference>
<sequence>MDEYVREFVQESEENITELNNALLALERDPDDDEAMERIFRTAHTLKGNCGAMGFTDASDLAHALEDLLDAVRSGKLEVSPELMDRIFEGVDELEAMIDEVPEHGEPRTDPADTIERLREELAAAEGLTEPSDREIDELVEAANAPSDGSHNLFHVRLDVSEELESQGMLVVEALEDAFDLLGTAPEADEIAAGDYGGSFDAVFASAVDEGSISAALDPVDAVEGAIIADVTDRLDREDAAAEAASDETAVEEPAEDVDPDDMEVDDLLDEFSEYDDLDEMVEQVDDVEGFDDLGDAGTFDDVEVGDVDVDAPSPDEVDPGDAEATADGAAADDAGADDATADDAGEGDASDTFQELKQEVDPVGFDELQDELAELEFEELDDDEVGFDELLDEDELGGDDPFASGEVAEDPFGAGDADEPSVGELIGEDSDESEDEPATDEPSVDELVEGDVDDADAAGVEDDPFADDPFADEPSADADNEPELDEVSASADADDEPVPGDASGDAVDEHSSADPETAADESASDDATATDIGDALDGALDASASESDEENASEPEDEGATDDELDDISFGESETTGDEVGEDGPDLELDDPFGSDDDDSQPVAAAGPDDATDDGDTADGDDVELSDAGQFEDIDFSDPDGPDEDEEFGSADELDLSMGLDDSDEEDADDEPSVETTSFGADALSQDDGTDAETDEPEDADASEAKPADAESSVTEPAAGDAGTASDEIDTGEADAEAGTAADADADDAAATASTGPTATDAGAADGTDEADADSAPSAAAGTGVSADEIQSIRVDVDQVDDLMNLVEELVTTRARLRRAVEADEPRTVIEGEVDELETITSEMQDTVMDVRLVPLKTVANKLPRLVRDLSRDQDKQVALEMDGEDVELDRSILNDIGDPLMHLVRNAIDHGIEPPEEREAAGKDPEGTIELRARRERDEVVIEIADDGRGLDVDAIRDEAVEQGIAEYEELLEMDDEEVYDLVFHSGFSTSEEVTDVSGRGVGMDVVARTVEELDGSVSVDSDVGEGTTVTLRVPISVAIADVLFVESGGEEYGIPIKVVEEIGPSGSVSTEDGREVISRGEESYPLIRLADALETPERGRNGDGMTVKVRDDVRPVALHCDRISGQQEVVVKPFEGFLGDIPGLSGATVLGEGDVVNILDVETL</sequence>
<dbReference type="SUPFAM" id="SSF47384">
    <property type="entry name" value="Homodimeric domain of signal transducing histidine kinase"/>
    <property type="match status" value="1"/>
</dbReference>
<dbReference type="InterPro" id="IPR004358">
    <property type="entry name" value="Sig_transdc_His_kin-like_C"/>
</dbReference>
<keyword evidence="8" id="KW-0808">Transferase</keyword>
<dbReference type="SUPFAM" id="SSF50341">
    <property type="entry name" value="CheW-like"/>
    <property type="match status" value="1"/>
</dbReference>
<comment type="caution">
    <text evidence="18">The sequence shown here is derived from an EMBL/GenBank/DDBJ whole genome shotgun (WGS) entry which is preliminary data.</text>
</comment>
<dbReference type="SUPFAM" id="SSF55874">
    <property type="entry name" value="ATPase domain of HSP90 chaperone/DNA topoisomerase II/histidine kinase"/>
    <property type="match status" value="1"/>
</dbReference>
<reference evidence="18 19" key="1">
    <citation type="journal article" date="2019" name="Int. J. Syst. Evol. Microbiol.">
        <title>The Global Catalogue of Microorganisms (GCM) 10K type strain sequencing project: providing services to taxonomists for standard genome sequencing and annotation.</title>
        <authorList>
            <consortium name="The Broad Institute Genomics Platform"/>
            <consortium name="The Broad Institute Genome Sequencing Center for Infectious Disease"/>
            <person name="Wu L."/>
            <person name="Ma J."/>
        </authorList>
    </citation>
    <scope>NUCLEOTIDE SEQUENCE [LARGE SCALE GENOMIC DNA]</scope>
    <source>
        <strain evidence="18 19">JCM 16328</strain>
    </source>
</reference>
<dbReference type="Gene3D" id="1.20.120.160">
    <property type="entry name" value="HPT domain"/>
    <property type="match status" value="1"/>
</dbReference>
<dbReference type="PROSITE" id="PS50894">
    <property type="entry name" value="HPT"/>
    <property type="match status" value="1"/>
</dbReference>
<dbReference type="InterPro" id="IPR051315">
    <property type="entry name" value="Bact_Chemotaxis_CheA"/>
</dbReference>
<dbReference type="GO" id="GO:0005737">
    <property type="term" value="C:cytoplasm"/>
    <property type="evidence" value="ECO:0007669"/>
    <property type="project" value="UniProtKB-SubCell"/>
</dbReference>
<evidence type="ECO:0000256" key="7">
    <source>
        <dbReference type="ARBA" id="ARBA00022553"/>
    </source>
</evidence>
<evidence type="ECO:0000313" key="19">
    <source>
        <dbReference type="Proteomes" id="UP001500420"/>
    </source>
</evidence>
<feature type="region of interest" description="Disordered" evidence="14">
    <location>
        <begin position="379"/>
        <end position="787"/>
    </location>
</feature>
<dbReference type="InterPro" id="IPR010808">
    <property type="entry name" value="CheA_P2-bd"/>
</dbReference>
<evidence type="ECO:0000256" key="9">
    <source>
        <dbReference type="ARBA" id="ARBA00022741"/>
    </source>
</evidence>
<evidence type="ECO:0000256" key="2">
    <source>
        <dbReference type="ARBA" id="ARBA00004496"/>
    </source>
</evidence>
<dbReference type="AlphaFoldDB" id="A0AAV3T4I9"/>
<evidence type="ECO:0000256" key="5">
    <source>
        <dbReference type="ARBA" id="ARBA00022490"/>
    </source>
</evidence>
<dbReference type="GO" id="GO:0006935">
    <property type="term" value="P:chemotaxis"/>
    <property type="evidence" value="ECO:0007669"/>
    <property type="project" value="UniProtKB-KW"/>
</dbReference>
<dbReference type="InterPro" id="IPR036061">
    <property type="entry name" value="CheW-like_dom_sf"/>
</dbReference>
<feature type="compositionally biased region" description="Low complexity" evidence="14">
    <location>
        <begin position="526"/>
        <end position="546"/>
    </location>
</feature>
<evidence type="ECO:0000256" key="12">
    <source>
        <dbReference type="ARBA" id="ARBA00023012"/>
    </source>
</evidence>
<dbReference type="Pfam" id="PF02895">
    <property type="entry name" value="H-kinase_dim"/>
    <property type="match status" value="1"/>
</dbReference>
<feature type="region of interest" description="Disordered" evidence="14">
    <location>
        <begin position="242"/>
        <end position="262"/>
    </location>
</feature>
<dbReference type="InterPro" id="IPR003594">
    <property type="entry name" value="HATPase_dom"/>
</dbReference>